<evidence type="ECO:0000313" key="2">
    <source>
        <dbReference type="EMBL" id="QHT06107.1"/>
    </source>
</evidence>
<dbReference type="EMBL" id="MN739464">
    <property type="protein sequence ID" value="QHT06107.1"/>
    <property type="molecule type" value="Genomic_DNA"/>
</dbReference>
<organism evidence="2">
    <name type="scientific">viral metagenome</name>
    <dbReference type="NCBI Taxonomy" id="1070528"/>
    <lineage>
        <taxon>unclassified sequences</taxon>
        <taxon>metagenomes</taxon>
        <taxon>organismal metagenomes</taxon>
    </lineage>
</organism>
<accession>A0A6C0CPF6</accession>
<evidence type="ECO:0000256" key="1">
    <source>
        <dbReference type="SAM" id="MobiDB-lite"/>
    </source>
</evidence>
<reference evidence="2" key="1">
    <citation type="journal article" date="2020" name="Nature">
        <title>Giant virus diversity and host interactions through global metagenomics.</title>
        <authorList>
            <person name="Schulz F."/>
            <person name="Roux S."/>
            <person name="Paez-Espino D."/>
            <person name="Jungbluth S."/>
            <person name="Walsh D.A."/>
            <person name="Denef V.J."/>
            <person name="McMahon K.D."/>
            <person name="Konstantinidis K.T."/>
            <person name="Eloe-Fadrosh E.A."/>
            <person name="Kyrpides N.C."/>
            <person name="Woyke T."/>
        </authorList>
    </citation>
    <scope>NUCLEOTIDE SEQUENCE</scope>
    <source>
        <strain evidence="2">GVMAG-M-3300021425-14</strain>
    </source>
</reference>
<feature type="region of interest" description="Disordered" evidence="1">
    <location>
        <begin position="30"/>
        <end position="66"/>
    </location>
</feature>
<dbReference type="AlphaFoldDB" id="A0A6C0CPF6"/>
<sequence length="66" mass="8224">MSYQPKKPFFTMSIPELKEYVNHCKNIELKKKKQKLKQKAGRKTRSKRLRKTRKKRRKYSRRKKKT</sequence>
<proteinExistence type="predicted"/>
<protein>
    <submittedName>
        <fullName evidence="2">Uncharacterized protein</fullName>
    </submittedName>
</protein>
<name>A0A6C0CPF6_9ZZZZ</name>